<dbReference type="RefSeq" id="WP_070978448.1">
    <property type="nucleotide sequence ID" value="NZ_CP017707.1"/>
</dbReference>
<proteinExistence type="predicted"/>
<dbReference type="AlphaFoldDB" id="A0A1D9LC77"/>
<dbReference type="STRING" id="1108595.BKX93_01940"/>
<organism evidence="1 2">
    <name type="scientific">Chromobacterium vaccinii</name>
    <dbReference type="NCBI Taxonomy" id="1108595"/>
    <lineage>
        <taxon>Bacteria</taxon>
        <taxon>Pseudomonadati</taxon>
        <taxon>Pseudomonadota</taxon>
        <taxon>Betaproteobacteria</taxon>
        <taxon>Neisseriales</taxon>
        <taxon>Chromobacteriaceae</taxon>
        <taxon>Chromobacterium</taxon>
    </lineage>
</organism>
<sequence>MAWQLLRSYLLSRAQEASTWRGVLLLATSAGLGLSPQLQETIVTAGLGLAGLVGVLLPDGKGGRDGQ</sequence>
<evidence type="ECO:0000313" key="2">
    <source>
        <dbReference type="Proteomes" id="UP000178776"/>
    </source>
</evidence>
<evidence type="ECO:0008006" key="3">
    <source>
        <dbReference type="Google" id="ProtNLM"/>
    </source>
</evidence>
<reference evidence="1 2" key="1">
    <citation type="submission" date="2016-10" db="EMBL/GenBank/DDBJ databases">
        <title>Chromobacterium muskegensis sp. nov., an insecticidal bacterium isolated from Sphagnum bogs.</title>
        <authorList>
            <person name="Sparks M.E."/>
            <person name="Blackburn M.B."/>
            <person name="Gundersen-Rindal D.E."/>
            <person name="Mitchell A."/>
            <person name="Farrar R."/>
            <person name="Kuhar D."/>
        </authorList>
    </citation>
    <scope>NUCLEOTIDE SEQUENCE [LARGE SCALE GENOMIC DNA]</scope>
    <source>
        <strain evidence="1 2">21-1</strain>
    </source>
</reference>
<gene>
    <name evidence="1" type="ORF">BKX93_01940</name>
</gene>
<protein>
    <recommendedName>
        <fullName evidence="3">Holin</fullName>
    </recommendedName>
</protein>
<accession>A0A1D9LC77</accession>
<name>A0A1D9LC77_9NEIS</name>
<dbReference type="EMBL" id="CP017707">
    <property type="protein sequence ID" value="AOZ48878.1"/>
    <property type="molecule type" value="Genomic_DNA"/>
</dbReference>
<dbReference type="Proteomes" id="UP000178776">
    <property type="component" value="Chromosome"/>
</dbReference>
<evidence type="ECO:0000313" key="1">
    <source>
        <dbReference type="EMBL" id="AOZ48878.1"/>
    </source>
</evidence>
<dbReference type="GeneID" id="68839980"/>
<dbReference type="KEGG" id="cvc:BKX93_01940"/>